<keyword evidence="2" id="KW-1185">Reference proteome</keyword>
<proteinExistence type="predicted"/>
<reference evidence="1" key="1">
    <citation type="submission" date="2022-11" db="EMBL/GenBank/DDBJ databases">
        <authorList>
            <person name="Petersen C."/>
        </authorList>
    </citation>
    <scope>NUCLEOTIDE SEQUENCE</scope>
    <source>
        <strain evidence="1">IBT 30761</strain>
    </source>
</reference>
<comment type="caution">
    <text evidence="1">The sequence shown here is derived from an EMBL/GenBank/DDBJ whole genome shotgun (WGS) entry which is preliminary data.</text>
</comment>
<sequence>MVSQTSSIERQSPWLANLPTEIVLVISSFLTNRDRKSLRSSCRALNKVTPLFFSRVFLSTNPLDIEVFCAVAIHHTFRHQVTEIIWDDARFLPEPVIPEEEWRPYMDREDLEMNPDEECPNWFVEGCEENIDLLRRRKGDDVDRPDHIARQKQIDAQMPLRQCWELYSKLLKDQNEVIDSKADEKAFILGLQQFPHLRRVTVTPAAHGWLFAPLYETPMIRAFPYGFNYPIPRGWPTVDFREAAQDPVPWSEATEEYKDQWRGVRIALRILSQHDHRVSELSFDSKQLITGINFMIFAQPCEECEHFTAIMKRPAFKHLDLPLLVGHQGYGGWEGLNSGKLYQALSEAKELTYISFSTSVLEGPIPDVPPLKKIFPVEHWPALCHFGLSHFCVVQTDLMELLKSFPNTLRCVELSFLHFADAGLGWREFLDKMRQELDWSERDPHVRPNVLSIMEGYNPPFVGQGVWLEDETTNFLYGSGQNPMVENAPYSPEFGYGMLRDLFEPEYTRPNLDHTRLSEMGITVRLW</sequence>
<dbReference type="Proteomes" id="UP001149074">
    <property type="component" value="Unassembled WGS sequence"/>
</dbReference>
<evidence type="ECO:0008006" key="3">
    <source>
        <dbReference type="Google" id="ProtNLM"/>
    </source>
</evidence>
<dbReference type="SUPFAM" id="SSF81383">
    <property type="entry name" value="F-box domain"/>
    <property type="match status" value="1"/>
</dbReference>
<dbReference type="CDD" id="cd09917">
    <property type="entry name" value="F-box_SF"/>
    <property type="match status" value="1"/>
</dbReference>
<dbReference type="AlphaFoldDB" id="A0A9W9EPT0"/>
<evidence type="ECO:0000313" key="1">
    <source>
        <dbReference type="EMBL" id="KAJ5085778.1"/>
    </source>
</evidence>
<organism evidence="1 2">
    <name type="scientific">Penicillium argentinense</name>
    <dbReference type="NCBI Taxonomy" id="1131581"/>
    <lineage>
        <taxon>Eukaryota</taxon>
        <taxon>Fungi</taxon>
        <taxon>Dikarya</taxon>
        <taxon>Ascomycota</taxon>
        <taxon>Pezizomycotina</taxon>
        <taxon>Eurotiomycetes</taxon>
        <taxon>Eurotiomycetidae</taxon>
        <taxon>Eurotiales</taxon>
        <taxon>Aspergillaceae</taxon>
        <taxon>Penicillium</taxon>
    </lineage>
</organism>
<dbReference type="RefSeq" id="XP_056470456.1">
    <property type="nucleotide sequence ID" value="XM_056623040.1"/>
</dbReference>
<dbReference type="InterPro" id="IPR036047">
    <property type="entry name" value="F-box-like_dom_sf"/>
</dbReference>
<dbReference type="EMBL" id="JAPQKI010000010">
    <property type="protein sequence ID" value="KAJ5085778.1"/>
    <property type="molecule type" value="Genomic_DNA"/>
</dbReference>
<name>A0A9W9EPT0_9EURO</name>
<dbReference type="OrthoDB" id="5422579at2759"/>
<reference evidence="1" key="2">
    <citation type="journal article" date="2023" name="IMA Fungus">
        <title>Comparative genomic study of the Penicillium genus elucidates a diverse pangenome and 15 lateral gene transfer events.</title>
        <authorList>
            <person name="Petersen C."/>
            <person name="Sorensen T."/>
            <person name="Nielsen M.R."/>
            <person name="Sondergaard T.E."/>
            <person name="Sorensen J.L."/>
            <person name="Fitzpatrick D.A."/>
            <person name="Frisvad J.C."/>
            <person name="Nielsen K.L."/>
        </authorList>
    </citation>
    <scope>NUCLEOTIDE SEQUENCE</scope>
    <source>
        <strain evidence="1">IBT 30761</strain>
    </source>
</reference>
<gene>
    <name evidence="1" type="ORF">N7532_010549</name>
</gene>
<dbReference type="GeneID" id="81362019"/>
<accession>A0A9W9EPT0</accession>
<protein>
    <recommendedName>
        <fullName evidence="3">F-box domain-containing protein</fullName>
    </recommendedName>
</protein>
<evidence type="ECO:0000313" key="2">
    <source>
        <dbReference type="Proteomes" id="UP001149074"/>
    </source>
</evidence>